<evidence type="ECO:0000313" key="3">
    <source>
        <dbReference type="Proteomes" id="UP000317291"/>
    </source>
</evidence>
<proteinExistence type="predicted"/>
<dbReference type="RefSeq" id="WP_146561017.1">
    <property type="nucleotide sequence ID" value="NZ_VIGW01000004.1"/>
</dbReference>
<dbReference type="PROSITE" id="PS51257">
    <property type="entry name" value="PROKAR_LIPOPROTEIN"/>
    <property type="match status" value="1"/>
</dbReference>
<dbReference type="AlphaFoldDB" id="A0A5C5R990"/>
<feature type="signal peptide" evidence="1">
    <location>
        <begin position="1"/>
        <end position="24"/>
    </location>
</feature>
<feature type="chain" id="PRO_5038764774" description="Lipoprotein" evidence="1">
    <location>
        <begin position="25"/>
        <end position="329"/>
    </location>
</feature>
<dbReference type="Proteomes" id="UP000317291">
    <property type="component" value="Unassembled WGS sequence"/>
</dbReference>
<keyword evidence="3" id="KW-1185">Reference proteome</keyword>
<dbReference type="OrthoDB" id="4566419at2"/>
<name>A0A5C5R990_9ACTN</name>
<organism evidence="2 3">
    <name type="scientific">Tsukamurella asaccharolytica</name>
    <dbReference type="NCBI Taxonomy" id="2592067"/>
    <lineage>
        <taxon>Bacteria</taxon>
        <taxon>Bacillati</taxon>
        <taxon>Actinomycetota</taxon>
        <taxon>Actinomycetes</taxon>
        <taxon>Mycobacteriales</taxon>
        <taxon>Tsukamurellaceae</taxon>
        <taxon>Tsukamurella</taxon>
    </lineage>
</organism>
<sequence>MHGKRLRLVPVVVASTAVLVTALAGCGDGASTDAGASSSSPAAPVRQSVAAPAAAAGCAANPPALPGHAVTIDVPPATIALDSPGTGAARPLAVRPTAVAEYALFTNSLQVSQVAGEQPSGGNRDVTLPLTAQPACADPLEVYLFFDAPQSTDAATTKALEVEAGSVALVTLAASGEVRSFTLAAPPGVSSEAQTAFEQALLQTFLRLIPLPAEPVAPGATWTVTRSIRADSTLTQTMQVTLGGTLERPELKARVDESPDDSVFRVPGSGSTLTIESYTSEGNGTVELDPARAFAQGGVQLEGGRTLIGDDPAKKLTQKTGSVYRFGPK</sequence>
<gene>
    <name evidence="2" type="ORF">FK529_11090</name>
</gene>
<accession>A0A5C5R990</accession>
<keyword evidence="1" id="KW-0732">Signal</keyword>
<comment type="caution">
    <text evidence="2">The sequence shown here is derived from an EMBL/GenBank/DDBJ whole genome shotgun (WGS) entry which is preliminary data.</text>
</comment>
<evidence type="ECO:0008006" key="4">
    <source>
        <dbReference type="Google" id="ProtNLM"/>
    </source>
</evidence>
<evidence type="ECO:0000313" key="2">
    <source>
        <dbReference type="EMBL" id="TWS19699.1"/>
    </source>
</evidence>
<dbReference type="EMBL" id="VIGW01000004">
    <property type="protein sequence ID" value="TWS19699.1"/>
    <property type="molecule type" value="Genomic_DNA"/>
</dbReference>
<evidence type="ECO:0000256" key="1">
    <source>
        <dbReference type="SAM" id="SignalP"/>
    </source>
</evidence>
<protein>
    <recommendedName>
        <fullName evidence="4">Lipoprotein</fullName>
    </recommendedName>
</protein>
<reference evidence="2 3" key="1">
    <citation type="submission" date="2019-06" db="EMBL/GenBank/DDBJ databases">
        <title>Tsukamurella conjunctivitidis sp. nov., Tsukamurella assacharolytica sp. nov. and Tsukamurella sputae sp. nov. isolated from patients with conjunctivitis, bacteraemia (lymphoma) and respiratory infection (sputum) in Hong Kong.</title>
        <authorList>
            <person name="Teng J.L.L."/>
            <person name="Lee H.H."/>
            <person name="Fong J.Y.H."/>
            <person name="Fok K.M.N."/>
            <person name="Lau S.K.P."/>
            <person name="Woo P.C.Y."/>
        </authorList>
    </citation>
    <scope>NUCLEOTIDE SEQUENCE [LARGE SCALE GENOMIC DNA]</scope>
    <source>
        <strain evidence="2 3">HKU71</strain>
    </source>
</reference>